<keyword evidence="4" id="KW-1185">Reference proteome</keyword>
<organism evidence="3 4">
    <name type="scientific">Cichlidogyrus casuarinus</name>
    <dbReference type="NCBI Taxonomy" id="1844966"/>
    <lineage>
        <taxon>Eukaryota</taxon>
        <taxon>Metazoa</taxon>
        <taxon>Spiralia</taxon>
        <taxon>Lophotrochozoa</taxon>
        <taxon>Platyhelminthes</taxon>
        <taxon>Monogenea</taxon>
        <taxon>Monopisthocotylea</taxon>
        <taxon>Dactylogyridea</taxon>
        <taxon>Ancyrocephalidae</taxon>
        <taxon>Cichlidogyrus</taxon>
    </lineage>
</organism>
<accession>A0ABD2PK66</accession>
<protein>
    <recommendedName>
        <fullName evidence="5">Sel1 repeat family protein</fullName>
    </recommendedName>
</protein>
<evidence type="ECO:0000256" key="2">
    <source>
        <dbReference type="SAM" id="Phobius"/>
    </source>
</evidence>
<evidence type="ECO:0000313" key="3">
    <source>
        <dbReference type="EMBL" id="KAL3307859.1"/>
    </source>
</evidence>
<comment type="caution">
    <text evidence="3">The sequence shown here is derived from an EMBL/GenBank/DDBJ whole genome shotgun (WGS) entry which is preliminary data.</text>
</comment>
<evidence type="ECO:0000313" key="4">
    <source>
        <dbReference type="Proteomes" id="UP001626550"/>
    </source>
</evidence>
<feature type="region of interest" description="Disordered" evidence="1">
    <location>
        <begin position="1"/>
        <end position="22"/>
    </location>
</feature>
<dbReference type="Gene3D" id="1.25.40.10">
    <property type="entry name" value="Tetratricopeptide repeat domain"/>
    <property type="match status" value="1"/>
</dbReference>
<gene>
    <name evidence="3" type="ORF">Ciccas_013618</name>
</gene>
<reference evidence="3 4" key="1">
    <citation type="submission" date="2024-11" db="EMBL/GenBank/DDBJ databases">
        <title>Adaptive evolution of stress response genes in parasites aligns with host niche diversity.</title>
        <authorList>
            <person name="Hahn C."/>
            <person name="Resl P."/>
        </authorList>
    </citation>
    <scope>NUCLEOTIDE SEQUENCE [LARGE SCALE GENOMIC DNA]</scope>
    <source>
        <strain evidence="3">EGGRZ-B1_66</strain>
        <tissue evidence="3">Body</tissue>
    </source>
</reference>
<dbReference type="EMBL" id="JBJKFK010006323">
    <property type="protein sequence ID" value="KAL3307859.1"/>
    <property type="molecule type" value="Genomic_DNA"/>
</dbReference>
<keyword evidence="2" id="KW-1133">Transmembrane helix</keyword>
<dbReference type="AlphaFoldDB" id="A0ABD2PK66"/>
<evidence type="ECO:0008006" key="5">
    <source>
        <dbReference type="Google" id="ProtNLM"/>
    </source>
</evidence>
<dbReference type="InterPro" id="IPR011990">
    <property type="entry name" value="TPR-like_helical_dom_sf"/>
</dbReference>
<name>A0ABD2PK66_9PLAT</name>
<dbReference type="Proteomes" id="UP001626550">
    <property type="component" value="Unassembled WGS sequence"/>
</dbReference>
<sequence length="181" mass="21033">MRRRRQTSSVRKQGLERKRPETVAQRSKRLVGKLIYRIPLPLQAARDSYLLIFGQLFLLLLLLGLGYYTYHYPELTHDHVSGLYAHLGSVTAKERLAERLLQGQLQHQFHRDKALDYLHESAAQGDPHSAYNLALARFKGLDQRLDRHRMDHYIKLAKEAGIHDAFHLYNACNNGRCNHIL</sequence>
<feature type="transmembrane region" description="Helical" evidence="2">
    <location>
        <begin position="49"/>
        <end position="70"/>
    </location>
</feature>
<evidence type="ECO:0000256" key="1">
    <source>
        <dbReference type="SAM" id="MobiDB-lite"/>
    </source>
</evidence>
<dbReference type="SUPFAM" id="SSF81901">
    <property type="entry name" value="HCP-like"/>
    <property type="match status" value="1"/>
</dbReference>
<proteinExistence type="predicted"/>
<keyword evidence="2" id="KW-0472">Membrane</keyword>
<keyword evidence="2" id="KW-0812">Transmembrane</keyword>